<keyword evidence="1" id="KW-1133">Transmembrane helix</keyword>
<sequence>MSNKNPPESTNVKIQEDGEVEELYLATNPAGDFVVEFVLLSCESSESSESRLWKCKFRMYNVNKLEKDDYSNLKANKALSYRYLSEINTPNELVEFTKEQFNLIKSKDKLSWSVAVSDEFYEDKSHKSTVRLLAISYKYSIDDILTLNNYGGKVKLFSKHKDNKVTYIGLSESPTTYEVMNGSSVVYNMTEETPENLFSNPFNAIISAYDWDTIALSTWGFWPLAIISVLGNIVFIVILQNVIISFMSAAFESAEKDGKKAVLNFQSRLINEYAHLEYSAFTSGRTWSDESKDWKSTPIYSNAESQIPTETECKFYIENDLEFIWTLAKKDEGKTTDNDVKR</sequence>
<dbReference type="Proteomes" id="UP000789901">
    <property type="component" value="Unassembled WGS sequence"/>
</dbReference>
<evidence type="ECO:0000256" key="1">
    <source>
        <dbReference type="SAM" id="Phobius"/>
    </source>
</evidence>
<feature type="transmembrane region" description="Helical" evidence="1">
    <location>
        <begin position="219"/>
        <end position="239"/>
    </location>
</feature>
<reference evidence="2 3" key="1">
    <citation type="submission" date="2021-06" db="EMBL/GenBank/DDBJ databases">
        <authorList>
            <person name="Kallberg Y."/>
            <person name="Tangrot J."/>
            <person name="Rosling A."/>
        </authorList>
    </citation>
    <scope>NUCLEOTIDE SEQUENCE [LARGE SCALE GENOMIC DNA]</scope>
    <source>
        <strain evidence="2 3">120-4 pot B 10/14</strain>
    </source>
</reference>
<keyword evidence="3" id="KW-1185">Reference proteome</keyword>
<gene>
    <name evidence="2" type="ORF">GMARGA_LOCUS23318</name>
</gene>
<accession>A0ABN7VVF2</accession>
<organism evidence="2 3">
    <name type="scientific">Gigaspora margarita</name>
    <dbReference type="NCBI Taxonomy" id="4874"/>
    <lineage>
        <taxon>Eukaryota</taxon>
        <taxon>Fungi</taxon>
        <taxon>Fungi incertae sedis</taxon>
        <taxon>Mucoromycota</taxon>
        <taxon>Glomeromycotina</taxon>
        <taxon>Glomeromycetes</taxon>
        <taxon>Diversisporales</taxon>
        <taxon>Gigasporaceae</taxon>
        <taxon>Gigaspora</taxon>
    </lineage>
</organism>
<comment type="caution">
    <text evidence="2">The sequence shown here is derived from an EMBL/GenBank/DDBJ whole genome shotgun (WGS) entry which is preliminary data.</text>
</comment>
<proteinExistence type="predicted"/>
<evidence type="ECO:0000313" key="2">
    <source>
        <dbReference type="EMBL" id="CAG8801991.1"/>
    </source>
</evidence>
<keyword evidence="1" id="KW-0812">Transmembrane</keyword>
<name>A0ABN7VVF2_GIGMA</name>
<keyword evidence="1" id="KW-0472">Membrane</keyword>
<protein>
    <submittedName>
        <fullName evidence="2">120_t:CDS:1</fullName>
    </submittedName>
</protein>
<dbReference type="EMBL" id="CAJVQB010023476">
    <property type="protein sequence ID" value="CAG8801991.1"/>
    <property type="molecule type" value="Genomic_DNA"/>
</dbReference>
<evidence type="ECO:0000313" key="3">
    <source>
        <dbReference type="Proteomes" id="UP000789901"/>
    </source>
</evidence>